<dbReference type="Proteomes" id="UP000317778">
    <property type="component" value="Unassembled WGS sequence"/>
</dbReference>
<organism evidence="1 2">
    <name type="scientific">candidate division TA06 bacterium B3_TA06</name>
    <dbReference type="NCBI Taxonomy" id="2012487"/>
    <lineage>
        <taxon>Bacteria</taxon>
        <taxon>Bacteria division TA06</taxon>
    </lineage>
</organism>
<evidence type="ECO:0000313" key="1">
    <source>
        <dbReference type="EMBL" id="TKJ43321.1"/>
    </source>
</evidence>
<evidence type="ECO:0000313" key="2">
    <source>
        <dbReference type="Proteomes" id="UP000317778"/>
    </source>
</evidence>
<proteinExistence type="predicted"/>
<name>A0A532V7Z1_UNCT6</name>
<reference evidence="1 2" key="1">
    <citation type="submission" date="2017-06" db="EMBL/GenBank/DDBJ databases">
        <title>Novel microbial phyla capable of carbon fixation and sulfur reduction in deep-sea sediments.</title>
        <authorList>
            <person name="Huang J."/>
            <person name="Baker B."/>
            <person name="Wang Y."/>
        </authorList>
    </citation>
    <scope>NUCLEOTIDE SEQUENCE [LARGE SCALE GENOMIC DNA]</scope>
    <source>
        <strain evidence="1">B3_TA06</strain>
    </source>
</reference>
<protein>
    <submittedName>
        <fullName evidence="1">Uncharacterized protein</fullName>
    </submittedName>
</protein>
<comment type="caution">
    <text evidence="1">The sequence shown here is derived from an EMBL/GenBank/DDBJ whole genome shotgun (WGS) entry which is preliminary data.</text>
</comment>
<dbReference type="EMBL" id="NJBO01000005">
    <property type="protein sequence ID" value="TKJ43321.1"/>
    <property type="molecule type" value="Genomic_DNA"/>
</dbReference>
<gene>
    <name evidence="1" type="ORF">CEE36_04620</name>
</gene>
<dbReference type="AlphaFoldDB" id="A0A532V7Z1"/>
<accession>A0A532V7Z1</accession>
<sequence length="132" mass="15411">MEVIVDKKTQEFWASRMLNPDLLDGAIDLIKDKLGTRIEEVRADKLGIHFISDGRIIMSLYASYPYLRVSFAPAAGLLLQEDESFEVHRYNFWETTWRMTHECYTGMSIWIAERKHLKAFDKLLGRIKEGRG</sequence>